<organism evidence="1">
    <name type="scientific">viral metagenome</name>
    <dbReference type="NCBI Taxonomy" id="1070528"/>
    <lineage>
        <taxon>unclassified sequences</taxon>
        <taxon>metagenomes</taxon>
        <taxon>organismal metagenomes</taxon>
    </lineage>
</organism>
<dbReference type="AlphaFoldDB" id="A0A6C0L9P1"/>
<name>A0A6C0L9P1_9ZZZZ</name>
<evidence type="ECO:0000313" key="1">
    <source>
        <dbReference type="EMBL" id="QHU27686.1"/>
    </source>
</evidence>
<reference evidence="1" key="1">
    <citation type="journal article" date="2020" name="Nature">
        <title>Giant virus diversity and host interactions through global metagenomics.</title>
        <authorList>
            <person name="Schulz F."/>
            <person name="Roux S."/>
            <person name="Paez-Espino D."/>
            <person name="Jungbluth S."/>
            <person name="Walsh D.A."/>
            <person name="Denef V.J."/>
            <person name="McMahon K.D."/>
            <person name="Konstantinidis K.T."/>
            <person name="Eloe-Fadrosh E.A."/>
            <person name="Kyrpides N.C."/>
            <person name="Woyke T."/>
        </authorList>
    </citation>
    <scope>NUCLEOTIDE SEQUENCE</scope>
    <source>
        <strain evidence="1">GVMAG-M-3300027769-26</strain>
    </source>
</reference>
<proteinExistence type="predicted"/>
<accession>A0A6C0L9P1</accession>
<dbReference type="EMBL" id="MN740460">
    <property type="protein sequence ID" value="QHU27686.1"/>
    <property type="molecule type" value="Genomic_DNA"/>
</dbReference>
<sequence length="124" mass="14588">MEYANNEIVSLEIFEATEENADKKVVINIKYDNDALEELVVSPEMYANIKAKWLVEQPPFISDRYKNIMNNIILGCIHKNERCIGELNSYFSVGNEVDVMAFFNYMRKRDLTEEKKKWRKVVAE</sequence>
<protein>
    <submittedName>
        <fullName evidence="1">Uncharacterized protein</fullName>
    </submittedName>
</protein>